<dbReference type="GeneID" id="95518087"/>
<dbReference type="AlphaFoldDB" id="A0A2Z5J9J6"/>
<feature type="domain" description="DUF7848" evidence="1">
    <location>
        <begin position="1"/>
        <end position="73"/>
    </location>
</feature>
<dbReference type="KEGG" id="sata:C5746_06110"/>
<proteinExistence type="predicted"/>
<dbReference type="InterPro" id="IPR057170">
    <property type="entry name" value="DUF7848"/>
</dbReference>
<accession>A0A2Z5J9J6</accession>
<gene>
    <name evidence="2" type="ORF">C5746_06110</name>
</gene>
<dbReference type="EMBL" id="CP027306">
    <property type="protein sequence ID" value="AXE76565.1"/>
    <property type="molecule type" value="Genomic_DNA"/>
</dbReference>
<evidence type="ECO:0000313" key="3">
    <source>
        <dbReference type="Proteomes" id="UP000252698"/>
    </source>
</evidence>
<evidence type="ECO:0000313" key="2">
    <source>
        <dbReference type="EMBL" id="AXE76565.1"/>
    </source>
</evidence>
<dbReference type="RefSeq" id="WP_114243229.1">
    <property type="nucleotide sequence ID" value="NZ_CP027306.1"/>
</dbReference>
<evidence type="ECO:0000259" key="1">
    <source>
        <dbReference type="Pfam" id="PF25232"/>
    </source>
</evidence>
<sequence length="75" mass="8433">MSPRTLIRSVTHRITQHPDADVTYEAECLSCKWATQPSTDLEAVDVECMSHAGRSNHRGFRRVVTGFAFVVRDGE</sequence>
<name>A0A2Z5J9J6_STRAR</name>
<reference evidence="2 3" key="1">
    <citation type="journal article" date="2018" name="Front. Microbiol.">
        <title>Genome Sequencing of Streptomyces atratus SCSIOZH16 and Activation Production of Nocardamine via Metabolic Engineering.</title>
        <authorList>
            <person name="Li Y."/>
            <person name="Zhang C."/>
            <person name="Liu C."/>
            <person name="Ju J."/>
            <person name="Ma J."/>
        </authorList>
    </citation>
    <scope>NUCLEOTIDE SEQUENCE [LARGE SCALE GENOMIC DNA]</scope>
    <source>
        <strain evidence="2 3">SCSIO_ZH16</strain>
    </source>
</reference>
<organism evidence="2 3">
    <name type="scientific">Streptomyces atratus</name>
    <dbReference type="NCBI Taxonomy" id="1893"/>
    <lineage>
        <taxon>Bacteria</taxon>
        <taxon>Bacillati</taxon>
        <taxon>Actinomycetota</taxon>
        <taxon>Actinomycetes</taxon>
        <taxon>Kitasatosporales</taxon>
        <taxon>Streptomycetaceae</taxon>
        <taxon>Streptomyces</taxon>
    </lineage>
</organism>
<dbReference type="Proteomes" id="UP000252698">
    <property type="component" value="Chromosome"/>
</dbReference>
<dbReference type="Pfam" id="PF25232">
    <property type="entry name" value="DUF7848"/>
    <property type="match status" value="1"/>
</dbReference>
<protein>
    <recommendedName>
        <fullName evidence="1">DUF7848 domain-containing protein</fullName>
    </recommendedName>
</protein>